<sequence>MSAVPPPDARVLAVPGLAGPAEREAVLRAIAACDPAARSWADWPRGMVAVASAAPAAALRDAVRAAGYPATILRAGRGGGAASVVGRVILYAVLGGALGVALGSGLGIANAVLNPECTRPGSSGGCAIGVGIFAVLLGMLGIPAGAMAGLVHGLARRRG</sequence>
<proteinExistence type="predicted"/>
<evidence type="ECO:0000313" key="2">
    <source>
        <dbReference type="EMBL" id="MBB5689629.1"/>
    </source>
</evidence>
<feature type="transmembrane region" description="Helical" evidence="1">
    <location>
        <begin position="128"/>
        <end position="151"/>
    </location>
</feature>
<dbReference type="Proteomes" id="UP000562254">
    <property type="component" value="Unassembled WGS sequence"/>
</dbReference>
<keyword evidence="1" id="KW-0472">Membrane</keyword>
<organism evidence="2 3">
    <name type="scientific">Neoroseomonas alkaliterrae</name>
    <dbReference type="NCBI Taxonomy" id="1452450"/>
    <lineage>
        <taxon>Bacteria</taxon>
        <taxon>Pseudomonadati</taxon>
        <taxon>Pseudomonadota</taxon>
        <taxon>Alphaproteobacteria</taxon>
        <taxon>Acetobacterales</taxon>
        <taxon>Acetobacteraceae</taxon>
        <taxon>Neoroseomonas</taxon>
    </lineage>
</organism>
<keyword evidence="1" id="KW-1133">Transmembrane helix</keyword>
<keyword evidence="3" id="KW-1185">Reference proteome</keyword>
<comment type="caution">
    <text evidence="2">The sequence shown here is derived from an EMBL/GenBank/DDBJ whole genome shotgun (WGS) entry which is preliminary data.</text>
</comment>
<accession>A0A840XSI2</accession>
<keyword evidence="1" id="KW-0812">Transmembrane</keyword>
<reference evidence="2 3" key="1">
    <citation type="submission" date="2020-08" db="EMBL/GenBank/DDBJ databases">
        <title>Genomic Encyclopedia of Type Strains, Phase IV (KMG-IV): sequencing the most valuable type-strain genomes for metagenomic binning, comparative biology and taxonomic classification.</title>
        <authorList>
            <person name="Goeker M."/>
        </authorList>
    </citation>
    <scope>NUCLEOTIDE SEQUENCE [LARGE SCALE GENOMIC DNA]</scope>
    <source>
        <strain evidence="2 3">DSM 25895</strain>
    </source>
</reference>
<evidence type="ECO:0000256" key="1">
    <source>
        <dbReference type="SAM" id="Phobius"/>
    </source>
</evidence>
<name>A0A840XSI2_9PROT</name>
<dbReference type="RefSeq" id="WP_184483633.1">
    <property type="nucleotide sequence ID" value="NZ_JACIJE010000004.1"/>
</dbReference>
<feature type="transmembrane region" description="Helical" evidence="1">
    <location>
        <begin position="88"/>
        <end position="108"/>
    </location>
</feature>
<evidence type="ECO:0000313" key="3">
    <source>
        <dbReference type="Proteomes" id="UP000562254"/>
    </source>
</evidence>
<gene>
    <name evidence="2" type="ORF">FHS88_001754</name>
</gene>
<dbReference type="AlphaFoldDB" id="A0A840XSI2"/>
<dbReference type="EMBL" id="JACIJE010000004">
    <property type="protein sequence ID" value="MBB5689629.1"/>
    <property type="molecule type" value="Genomic_DNA"/>
</dbReference>
<protein>
    <submittedName>
        <fullName evidence="2">Anti-sigma factor RsiW</fullName>
    </submittedName>
</protein>